<evidence type="ECO:0000313" key="6">
    <source>
        <dbReference type="Proteomes" id="UP000236075"/>
    </source>
</evidence>
<comment type="similarity">
    <text evidence="1 2">Belongs to the polypeptide deformylase family.</text>
</comment>
<dbReference type="PANTHER" id="PTHR10458:SF22">
    <property type="entry name" value="PEPTIDE DEFORMYLASE"/>
    <property type="match status" value="1"/>
</dbReference>
<comment type="function">
    <text evidence="2">Removes the formyl group from the N-terminal Met of newly synthesized proteins. Requires at least a dipeptide for an efficient rate of reaction. N-terminal L-methionine is a prerequisite for activity but the enzyme has broad specificity at other positions.</text>
</comment>
<dbReference type="EMBL" id="PJKN01000005">
    <property type="protein sequence ID" value="PNC54643.1"/>
    <property type="molecule type" value="Genomic_DNA"/>
</dbReference>
<dbReference type="PRINTS" id="PR01576">
    <property type="entry name" value="PDEFORMYLASE"/>
</dbReference>
<feature type="active site" evidence="2">
    <location>
        <position position="150"/>
    </location>
</feature>
<accession>A0A2N8ISH5</accession>
<dbReference type="GO" id="GO:0042586">
    <property type="term" value="F:peptide deformylase activity"/>
    <property type="evidence" value="ECO:0007669"/>
    <property type="project" value="UniProtKB-UniRule"/>
</dbReference>
<dbReference type="HAMAP" id="MF_00163">
    <property type="entry name" value="Pep_deformylase"/>
    <property type="match status" value="1"/>
</dbReference>
<comment type="cofactor">
    <cofactor evidence="2">
        <name>Fe(2+)</name>
        <dbReference type="ChEBI" id="CHEBI:29033"/>
    </cofactor>
    <text evidence="2">Binds 1 Fe(2+) ion.</text>
</comment>
<proteinExistence type="inferred from homology"/>
<reference evidence="5 6" key="1">
    <citation type="journal article" date="2017" name="BMC Genomics">
        <title>Genome sequencing of 39 Akkermansia muciniphila isolates reveals its population structure, genomic and functional diverisity, and global distribution in mammalian gut microbiotas.</title>
        <authorList>
            <person name="Guo X."/>
            <person name="Li S."/>
            <person name="Zhang J."/>
            <person name="Wu F."/>
            <person name="Li X."/>
            <person name="Wu D."/>
            <person name="Zhang M."/>
            <person name="Ou Z."/>
            <person name="Jie Z."/>
            <person name="Yan Q."/>
            <person name="Li P."/>
            <person name="Yi J."/>
            <person name="Peng Y."/>
        </authorList>
    </citation>
    <scope>NUCLEOTIDE SEQUENCE [LARGE SCALE GENOMIC DNA]</scope>
    <source>
        <strain evidence="4 6">GP28</strain>
        <strain evidence="3 5">GP43</strain>
    </source>
</reference>
<dbReference type="InterPro" id="IPR023635">
    <property type="entry name" value="Peptide_deformylase"/>
</dbReference>
<dbReference type="EC" id="3.5.1.88" evidence="2"/>
<gene>
    <name evidence="2 4" type="primary">def</name>
    <name evidence="4" type="ORF">CXT95_10265</name>
    <name evidence="3" type="ORF">CXU09_08845</name>
</gene>
<dbReference type="NCBIfam" id="TIGR00079">
    <property type="entry name" value="pept_deformyl"/>
    <property type="match status" value="1"/>
</dbReference>
<dbReference type="InterPro" id="IPR036821">
    <property type="entry name" value="Peptide_deformylase_sf"/>
</dbReference>
<keyword evidence="2" id="KW-0479">Metal-binding</keyword>
<dbReference type="GO" id="GO:0006412">
    <property type="term" value="P:translation"/>
    <property type="evidence" value="ECO:0007669"/>
    <property type="project" value="UniProtKB-UniRule"/>
</dbReference>
<dbReference type="CDD" id="cd00487">
    <property type="entry name" value="Pep_deformylase"/>
    <property type="match status" value="1"/>
</dbReference>
<keyword evidence="2" id="KW-0408">Iron</keyword>
<dbReference type="RefSeq" id="WP_012420895.1">
    <property type="nucleotide sequence ID" value="NZ_AP021898.1"/>
</dbReference>
<name>A0A2N8ISH5_9BACT</name>
<evidence type="ECO:0000313" key="4">
    <source>
        <dbReference type="EMBL" id="PND00579.1"/>
    </source>
</evidence>
<organism evidence="4 6">
    <name type="scientific">Akkermansia muciniphila</name>
    <dbReference type="NCBI Taxonomy" id="239935"/>
    <lineage>
        <taxon>Bacteria</taxon>
        <taxon>Pseudomonadati</taxon>
        <taxon>Verrucomicrobiota</taxon>
        <taxon>Verrucomicrobiia</taxon>
        <taxon>Verrucomicrobiales</taxon>
        <taxon>Akkermansiaceae</taxon>
        <taxon>Akkermansia</taxon>
    </lineage>
</organism>
<dbReference type="AlphaFoldDB" id="A0A2N8ISH5"/>
<dbReference type="EMBL" id="PJLB01000011">
    <property type="protein sequence ID" value="PND00579.1"/>
    <property type="molecule type" value="Genomic_DNA"/>
</dbReference>
<dbReference type="Proteomes" id="UP000236075">
    <property type="component" value="Unassembled WGS sequence"/>
</dbReference>
<keyword evidence="2" id="KW-0648">Protein biosynthesis</keyword>
<dbReference type="OMA" id="VCIQHEI"/>
<dbReference type="NCBIfam" id="NF001159">
    <property type="entry name" value="PRK00150.1-3"/>
    <property type="match status" value="1"/>
</dbReference>
<dbReference type="Proteomes" id="UP000235914">
    <property type="component" value="Unassembled WGS sequence"/>
</dbReference>
<feature type="binding site" evidence="2">
    <location>
        <position position="153"/>
    </location>
    <ligand>
        <name>Fe cation</name>
        <dbReference type="ChEBI" id="CHEBI:24875"/>
    </ligand>
</feature>
<comment type="caution">
    <text evidence="4">The sequence shown here is derived from an EMBL/GenBank/DDBJ whole genome shotgun (WGS) entry which is preliminary data.</text>
</comment>
<evidence type="ECO:0000256" key="1">
    <source>
        <dbReference type="ARBA" id="ARBA00010759"/>
    </source>
</evidence>
<dbReference type="GO" id="GO:0046872">
    <property type="term" value="F:metal ion binding"/>
    <property type="evidence" value="ECO:0007669"/>
    <property type="project" value="UniProtKB-KW"/>
</dbReference>
<dbReference type="PANTHER" id="PTHR10458">
    <property type="entry name" value="PEPTIDE DEFORMYLASE"/>
    <property type="match status" value="1"/>
</dbReference>
<dbReference type="SUPFAM" id="SSF56420">
    <property type="entry name" value="Peptide deformylase"/>
    <property type="match status" value="1"/>
</dbReference>
<protein>
    <recommendedName>
        <fullName evidence="2">Peptide deformylase</fullName>
        <shortName evidence="2">PDF</shortName>
        <ecNumber evidence="2">3.5.1.88</ecNumber>
    </recommendedName>
    <alternativeName>
        <fullName evidence="2">Polypeptide deformylase</fullName>
    </alternativeName>
</protein>
<sequence>MLLEIAQYGNPVLKEKCRPVEHFDDSLKTLAENMLETMYAAEGIGLAAPQVSIPIQLVVIDIPKEEESVTWLKVNGEDKELSDIMPLMFANPVLEPYGPMHPFHEGCLSVMKIRASVVRPDFVKATVLLIDGREITIDCNGLLARCLQHECDHLNGILFVERVSSAQKITLRNKLKRLALGY</sequence>
<evidence type="ECO:0000313" key="3">
    <source>
        <dbReference type="EMBL" id="PNC54643.1"/>
    </source>
</evidence>
<comment type="catalytic activity">
    <reaction evidence="2">
        <text>N-terminal N-formyl-L-methionyl-[peptide] + H2O = N-terminal L-methionyl-[peptide] + formate</text>
        <dbReference type="Rhea" id="RHEA:24420"/>
        <dbReference type="Rhea" id="RHEA-COMP:10639"/>
        <dbReference type="Rhea" id="RHEA-COMP:10640"/>
        <dbReference type="ChEBI" id="CHEBI:15377"/>
        <dbReference type="ChEBI" id="CHEBI:15740"/>
        <dbReference type="ChEBI" id="CHEBI:49298"/>
        <dbReference type="ChEBI" id="CHEBI:64731"/>
        <dbReference type="EC" id="3.5.1.88"/>
    </reaction>
</comment>
<feature type="binding site" evidence="2">
    <location>
        <position position="149"/>
    </location>
    <ligand>
        <name>Fe cation</name>
        <dbReference type="ChEBI" id="CHEBI:24875"/>
    </ligand>
</feature>
<dbReference type="Pfam" id="PF01327">
    <property type="entry name" value="Pep_deformylase"/>
    <property type="match status" value="1"/>
</dbReference>
<evidence type="ECO:0000256" key="2">
    <source>
        <dbReference type="HAMAP-Rule" id="MF_00163"/>
    </source>
</evidence>
<feature type="binding site" evidence="2">
    <location>
        <position position="107"/>
    </location>
    <ligand>
        <name>Fe cation</name>
        <dbReference type="ChEBI" id="CHEBI:24875"/>
    </ligand>
</feature>
<dbReference type="Gene3D" id="3.90.45.10">
    <property type="entry name" value="Peptide deformylase"/>
    <property type="match status" value="1"/>
</dbReference>
<dbReference type="PIRSF" id="PIRSF004749">
    <property type="entry name" value="Pep_def"/>
    <property type="match status" value="1"/>
</dbReference>
<keyword evidence="2" id="KW-0378">Hydrolase</keyword>
<dbReference type="GeneID" id="60881454"/>
<evidence type="ECO:0000313" key="5">
    <source>
        <dbReference type="Proteomes" id="UP000235914"/>
    </source>
</evidence>